<evidence type="ECO:0000313" key="3">
    <source>
        <dbReference type="Proteomes" id="UP000284990"/>
    </source>
</evidence>
<feature type="domain" description="GmrSD restriction endonucleases N-terminal" evidence="1">
    <location>
        <begin position="13"/>
        <end position="155"/>
    </location>
</feature>
<accession>A0AA92V0U8</accession>
<dbReference type="Pfam" id="PF03235">
    <property type="entry name" value="GmrSD_N"/>
    <property type="match status" value="1"/>
</dbReference>
<comment type="caution">
    <text evidence="2">The sequence shown here is derived from an EMBL/GenBank/DDBJ whole genome shotgun (WGS) entry which is preliminary data.</text>
</comment>
<dbReference type="Proteomes" id="UP000284990">
    <property type="component" value="Unassembled WGS sequence"/>
</dbReference>
<dbReference type="AlphaFoldDB" id="A0AA92V0U8"/>
<evidence type="ECO:0000259" key="1">
    <source>
        <dbReference type="Pfam" id="PF03235"/>
    </source>
</evidence>
<dbReference type="InterPro" id="IPR004919">
    <property type="entry name" value="GmrSD_N"/>
</dbReference>
<organism evidence="2 3">
    <name type="scientific">Segatella copri</name>
    <dbReference type="NCBI Taxonomy" id="165179"/>
    <lineage>
        <taxon>Bacteria</taxon>
        <taxon>Pseudomonadati</taxon>
        <taxon>Bacteroidota</taxon>
        <taxon>Bacteroidia</taxon>
        <taxon>Bacteroidales</taxon>
        <taxon>Prevotellaceae</taxon>
        <taxon>Segatella</taxon>
    </lineage>
</organism>
<dbReference type="EMBL" id="QSFW01000024">
    <property type="protein sequence ID" value="RHA84567.1"/>
    <property type="molecule type" value="Genomic_DNA"/>
</dbReference>
<dbReference type="RefSeq" id="WP_118191147.1">
    <property type="nucleotide sequence ID" value="NZ_CP042465.1"/>
</dbReference>
<reference evidence="2 3" key="1">
    <citation type="submission" date="2018-08" db="EMBL/GenBank/DDBJ databases">
        <title>A genome reference for cultivated species of the human gut microbiota.</title>
        <authorList>
            <person name="Zou Y."/>
            <person name="Xue W."/>
            <person name="Luo G."/>
        </authorList>
    </citation>
    <scope>NUCLEOTIDE SEQUENCE [LARGE SCALE GENOMIC DNA]</scope>
    <source>
        <strain evidence="2 3">AM42-23AC</strain>
    </source>
</reference>
<dbReference type="PANTHER" id="PTHR39639">
    <property type="entry name" value="CHROMOSOME 16, WHOLE GENOME SHOTGUN SEQUENCE"/>
    <property type="match status" value="1"/>
</dbReference>
<name>A0AA92V0U8_9BACT</name>
<evidence type="ECO:0000313" key="2">
    <source>
        <dbReference type="EMBL" id="RHA84567.1"/>
    </source>
</evidence>
<proteinExistence type="predicted"/>
<sequence>MAQIPSSPSTKKISDLIGMIKRGDLILQPDFQRKLVWSIRHKESFIDTILKGFPFPEIYIAQSGIDLETFQAQQVVVDGQQRLSTIISYINGELPCKKILRYSALDNQQKAAFLNYDVVVRDLKDASSDTIKEVFRRINLTQYRLNDIEINNAIYEGEFISTAKDILNHLDNGSFPLFSDNELNRMGDLNYILMIMATLEEGGYFAGNTMTGEYIVKYDDSYENAETMKDKILNLFHVIETFNLDTDSMWYRKSNFFTMFVELSKVSQIPDDIVAKIHSFEDEVLANKGNEENDFGKYYSVMYTGTNSRSARIKRADIFYKYCLAK</sequence>
<gene>
    <name evidence="2" type="ORF">DW916_11220</name>
</gene>
<protein>
    <submittedName>
        <fullName evidence="2">DUF262 domain-containing protein</fullName>
    </submittedName>
</protein>
<dbReference type="PANTHER" id="PTHR39639:SF1">
    <property type="entry name" value="DUF262 DOMAIN-CONTAINING PROTEIN"/>
    <property type="match status" value="1"/>
</dbReference>